<gene>
    <name evidence="2" type="ORF">KPH14_012575</name>
</gene>
<accession>A0AAD9RF09</accession>
<keyword evidence="3" id="KW-1185">Reference proteome</keyword>
<dbReference type="Proteomes" id="UP001258017">
    <property type="component" value="Unassembled WGS sequence"/>
</dbReference>
<reference evidence="2" key="2">
    <citation type="journal article" date="2023" name="Commun. Biol.">
        <title>Intrasexual cuticular hydrocarbon dimorphism in a wasp sheds light on hydrocarbon biosynthesis genes in Hymenoptera.</title>
        <authorList>
            <person name="Moris V.C."/>
            <person name="Podsiadlowski L."/>
            <person name="Martin S."/>
            <person name="Oeyen J.P."/>
            <person name="Donath A."/>
            <person name="Petersen M."/>
            <person name="Wilbrandt J."/>
            <person name="Misof B."/>
            <person name="Liedtke D."/>
            <person name="Thamm M."/>
            <person name="Scheiner R."/>
            <person name="Schmitt T."/>
            <person name="Niehuis O."/>
        </authorList>
    </citation>
    <scope>NUCLEOTIDE SEQUENCE</scope>
    <source>
        <strain evidence="2">GBR_01_08_01A</strain>
    </source>
</reference>
<comment type="caution">
    <text evidence="2">The sequence shown here is derived from an EMBL/GenBank/DDBJ whole genome shotgun (WGS) entry which is preliminary data.</text>
</comment>
<proteinExistence type="predicted"/>
<protein>
    <recommendedName>
        <fullName evidence="1">PiggyBac transposable element-derived protein domain-containing protein</fullName>
    </recommendedName>
</protein>
<name>A0AAD9RF09_9HYME</name>
<dbReference type="EMBL" id="JAIFRP010000235">
    <property type="protein sequence ID" value="KAK2578546.1"/>
    <property type="molecule type" value="Genomic_DNA"/>
</dbReference>
<dbReference type="PANTHER" id="PTHR46599:SF3">
    <property type="entry name" value="PIGGYBAC TRANSPOSABLE ELEMENT-DERIVED PROTEIN 4"/>
    <property type="match status" value="1"/>
</dbReference>
<feature type="domain" description="PiggyBac transposable element-derived protein" evidence="1">
    <location>
        <begin position="1"/>
        <end position="187"/>
    </location>
</feature>
<sequence length="191" mass="22195">MPYWRFAQILRFLRFTDNEVAKDNDDRLCKVRSVRDYFNEKFQNNYTPAEYSISLDESLMKYTGRMSNKQYNPSKRARFGVKFYKLCESKLGYCIKFKIYTGQDLDRNANVSASENVTMFMSIVLAGYGHTLFLDNWYSLPSLFHKVQSIKVNAIGTVRCNRKNMPKQLAAAKLKRSNVISRSCNGILVAK</sequence>
<evidence type="ECO:0000313" key="3">
    <source>
        <dbReference type="Proteomes" id="UP001258017"/>
    </source>
</evidence>
<evidence type="ECO:0000313" key="2">
    <source>
        <dbReference type="EMBL" id="KAK2578546.1"/>
    </source>
</evidence>
<evidence type="ECO:0000259" key="1">
    <source>
        <dbReference type="Pfam" id="PF13843"/>
    </source>
</evidence>
<dbReference type="Pfam" id="PF13843">
    <property type="entry name" value="DDE_Tnp_1_7"/>
    <property type="match status" value="1"/>
</dbReference>
<organism evidence="2 3">
    <name type="scientific">Odynerus spinipes</name>
    <dbReference type="NCBI Taxonomy" id="1348599"/>
    <lineage>
        <taxon>Eukaryota</taxon>
        <taxon>Metazoa</taxon>
        <taxon>Ecdysozoa</taxon>
        <taxon>Arthropoda</taxon>
        <taxon>Hexapoda</taxon>
        <taxon>Insecta</taxon>
        <taxon>Pterygota</taxon>
        <taxon>Neoptera</taxon>
        <taxon>Endopterygota</taxon>
        <taxon>Hymenoptera</taxon>
        <taxon>Apocrita</taxon>
        <taxon>Aculeata</taxon>
        <taxon>Vespoidea</taxon>
        <taxon>Vespidae</taxon>
        <taxon>Eumeninae</taxon>
        <taxon>Odynerus</taxon>
    </lineage>
</organism>
<dbReference type="AlphaFoldDB" id="A0AAD9RF09"/>
<dbReference type="PANTHER" id="PTHR46599">
    <property type="entry name" value="PIGGYBAC TRANSPOSABLE ELEMENT-DERIVED PROTEIN 4"/>
    <property type="match status" value="1"/>
</dbReference>
<dbReference type="InterPro" id="IPR029526">
    <property type="entry name" value="PGBD"/>
</dbReference>
<reference evidence="2" key="1">
    <citation type="submission" date="2021-08" db="EMBL/GenBank/DDBJ databases">
        <authorList>
            <person name="Misof B."/>
            <person name="Oliver O."/>
            <person name="Podsiadlowski L."/>
            <person name="Donath A."/>
            <person name="Peters R."/>
            <person name="Mayer C."/>
            <person name="Rust J."/>
            <person name="Gunkel S."/>
            <person name="Lesny P."/>
            <person name="Martin S."/>
            <person name="Oeyen J.P."/>
            <person name="Petersen M."/>
            <person name="Panagiotis P."/>
            <person name="Wilbrandt J."/>
            <person name="Tanja T."/>
        </authorList>
    </citation>
    <scope>NUCLEOTIDE SEQUENCE</scope>
    <source>
        <strain evidence="2">GBR_01_08_01A</strain>
        <tissue evidence="2">Thorax + abdomen</tissue>
    </source>
</reference>